<comment type="caution">
    <text evidence="4">The sequence shown here is derived from an EMBL/GenBank/DDBJ whole genome shotgun (WGS) entry which is preliminary data.</text>
</comment>
<dbReference type="Proteomes" id="UP001153404">
    <property type="component" value="Unassembled WGS sequence"/>
</dbReference>
<dbReference type="Pfam" id="PF01370">
    <property type="entry name" value="Epimerase"/>
    <property type="match status" value="1"/>
</dbReference>
<dbReference type="CDD" id="cd08946">
    <property type="entry name" value="SDR_e"/>
    <property type="match status" value="1"/>
</dbReference>
<name>A0A9X4L033_9BACL</name>
<evidence type="ECO:0000259" key="3">
    <source>
        <dbReference type="Pfam" id="PF01370"/>
    </source>
</evidence>
<keyword evidence="1" id="KW-0521">NADP</keyword>
<proteinExistence type="predicted"/>
<dbReference type="AlphaFoldDB" id="A0A9X4L033"/>
<reference evidence="4" key="1">
    <citation type="submission" date="2022-10" db="EMBL/GenBank/DDBJ databases">
        <title>Comparative genomic analysis of Cohnella hashimotonis sp. nov., isolated from the International Space Station.</title>
        <authorList>
            <person name="Simpson A."/>
            <person name="Venkateswaran K."/>
        </authorList>
    </citation>
    <scope>NUCLEOTIDE SEQUENCE</scope>
    <source>
        <strain evidence="4">DSM 28161</strain>
    </source>
</reference>
<sequence length="289" mass="31367">MAILITGATGFIGRELAPRLAGSHEVVCLSRGGKALERDDAGCVHVRGSFDRFEDLRQLDAYRIDTVIHLAAVTGGCSEEDGLSVNVLGTRRLFRYLLDRGAERFVSASSVAAPGCLGSGFLPERLPIPDEHPCLATDAYGLSKAMAEQVTHYFHRLHPDTRFVNLRLGAVVGADWTPQPVDAGTKLTIPFVRLSHVYVSDIVAGIVRTAEAELPPGVHTWNLVGPDSSCSIPTADMLRSVLGDRAADYDLSYYEQPGHAHKPVFDMRAIADAIGFYPQRSMRAQPASR</sequence>
<dbReference type="InterPro" id="IPR036291">
    <property type="entry name" value="NAD(P)-bd_dom_sf"/>
</dbReference>
<dbReference type="EMBL" id="JAPDIA010000009">
    <property type="protein sequence ID" value="MDG0814070.1"/>
    <property type="molecule type" value="Genomic_DNA"/>
</dbReference>
<dbReference type="InterPro" id="IPR001509">
    <property type="entry name" value="Epimerase_deHydtase"/>
</dbReference>
<evidence type="ECO:0000256" key="1">
    <source>
        <dbReference type="ARBA" id="ARBA00022857"/>
    </source>
</evidence>
<keyword evidence="5" id="KW-1185">Reference proteome</keyword>
<gene>
    <name evidence="4" type="ORF">OMP40_35880</name>
</gene>
<protein>
    <submittedName>
        <fullName evidence="4">NAD(P)-dependent oxidoreductase</fullName>
    </submittedName>
</protein>
<dbReference type="SUPFAM" id="SSF51735">
    <property type="entry name" value="NAD(P)-binding Rossmann-fold domains"/>
    <property type="match status" value="1"/>
</dbReference>
<dbReference type="Gene3D" id="3.40.50.720">
    <property type="entry name" value="NAD(P)-binding Rossmann-like Domain"/>
    <property type="match status" value="1"/>
</dbReference>
<dbReference type="PANTHER" id="PTHR43103:SF3">
    <property type="entry name" value="ADP-L-GLYCERO-D-MANNO-HEPTOSE-6-EPIMERASE"/>
    <property type="match status" value="1"/>
</dbReference>
<evidence type="ECO:0000313" key="5">
    <source>
        <dbReference type="Proteomes" id="UP001153404"/>
    </source>
</evidence>
<feature type="domain" description="NAD-dependent epimerase/dehydratase" evidence="3">
    <location>
        <begin position="3"/>
        <end position="178"/>
    </location>
</feature>
<evidence type="ECO:0000313" key="4">
    <source>
        <dbReference type="EMBL" id="MDG0814070.1"/>
    </source>
</evidence>
<dbReference type="PANTHER" id="PTHR43103">
    <property type="entry name" value="NUCLEOSIDE-DIPHOSPHATE-SUGAR EPIMERASE"/>
    <property type="match status" value="1"/>
</dbReference>
<accession>A0A9X4L033</accession>
<keyword evidence="2" id="KW-0119">Carbohydrate metabolism</keyword>
<dbReference type="RefSeq" id="WP_277538696.1">
    <property type="nucleotide sequence ID" value="NZ_JAPDIA010000009.1"/>
</dbReference>
<organism evidence="4 5">
    <name type="scientific">Cohnella rhizosphaerae</name>
    <dbReference type="NCBI Taxonomy" id="1457232"/>
    <lineage>
        <taxon>Bacteria</taxon>
        <taxon>Bacillati</taxon>
        <taxon>Bacillota</taxon>
        <taxon>Bacilli</taxon>
        <taxon>Bacillales</taxon>
        <taxon>Paenibacillaceae</taxon>
        <taxon>Cohnella</taxon>
    </lineage>
</organism>
<evidence type="ECO:0000256" key="2">
    <source>
        <dbReference type="ARBA" id="ARBA00023277"/>
    </source>
</evidence>